<evidence type="ECO:0000313" key="3">
    <source>
        <dbReference type="EMBL" id="TFU03075.1"/>
    </source>
</evidence>
<dbReference type="RefSeq" id="WP_135245667.1">
    <property type="nucleotide sequence ID" value="NZ_SIHO01000002.1"/>
</dbReference>
<gene>
    <name evidence="3" type="ORF">EUV02_07705</name>
</gene>
<keyword evidence="1" id="KW-0378">Hydrolase</keyword>
<accession>A0A4Y9ELZ3</accession>
<proteinExistence type="predicted"/>
<dbReference type="Proteomes" id="UP000297737">
    <property type="component" value="Unassembled WGS sequence"/>
</dbReference>
<sequence length="644" mass="68522">MAWRGVLAVLAAAGVTAVPVHGAPLSAYGALPGIDLVSIAPSGNRVGMVGVVGDARNLVVLDRAEQPVMLSPLGDFKVRGVDFADDSHVLVSLSNTQKLGWDFATDKFEATQVVVLNTETKKSLIVFQGKEYSFGGVFDSYGTATVDGKLSGFFSTITTERTLGYGERAWTDSVPDLYRVDLDSGRTKLLSNAGPAWRDWLVDSEGNVLVARDITRDTGAWTLRNPDSGRELAKGTDPQGKGGLVSLGRTPRTVVLSTRVGDAEHEWAEINVDSGASEQLLDDVAVSEVITATGTRLLIGYVASGDAQAATFFDKRREARMRGTVKAFPGLRVTYVDADSAFDRIIVHTDGPDDSGTYWRVDIPTGSADELGHDYPTIKAADIGPVSMFDYRAGDGLDLHGVLTLPRGRTPKGLPLIVLPHGGPAARDYPQFDWWAQALASRGYAVFQPNFRGSTGYGAKFRAAGYGQWGKLMQTDVSDGVAALAARGIIDPKRVCIMGASYGGYAALAGVTLQQGLYRCAVAVAGVSDLKMMFADEVGATGDRTQRRAWKSEFGAGTDLAAVSPAYAAARSDAPVLLIHGRDDTVVPYAQSERMAAQLRAAGKPVELVTLAGEDHWLSIGTTRVQMLEAAVAFVEKHNPPGGH</sequence>
<name>A0A4Y9ELZ3_9SPHN</name>
<protein>
    <submittedName>
        <fullName evidence="3">S9 family peptidase</fullName>
    </submittedName>
</protein>
<dbReference type="AlphaFoldDB" id="A0A4Y9ELZ3"/>
<dbReference type="SUPFAM" id="SSF53474">
    <property type="entry name" value="alpha/beta-Hydrolases"/>
    <property type="match status" value="1"/>
</dbReference>
<dbReference type="GO" id="GO:0004252">
    <property type="term" value="F:serine-type endopeptidase activity"/>
    <property type="evidence" value="ECO:0007669"/>
    <property type="project" value="TreeGrafter"/>
</dbReference>
<dbReference type="EMBL" id="SIHO01000002">
    <property type="protein sequence ID" value="TFU03075.1"/>
    <property type="molecule type" value="Genomic_DNA"/>
</dbReference>
<dbReference type="SUPFAM" id="SSF82171">
    <property type="entry name" value="DPP6 N-terminal domain-like"/>
    <property type="match status" value="1"/>
</dbReference>
<dbReference type="Pfam" id="PF00326">
    <property type="entry name" value="Peptidase_S9"/>
    <property type="match status" value="1"/>
</dbReference>
<dbReference type="SUPFAM" id="SSF69304">
    <property type="entry name" value="Tricorn protease N-terminal domain"/>
    <property type="match status" value="1"/>
</dbReference>
<dbReference type="GO" id="GO:0006508">
    <property type="term" value="P:proteolysis"/>
    <property type="evidence" value="ECO:0007669"/>
    <property type="project" value="InterPro"/>
</dbReference>
<evidence type="ECO:0000256" key="1">
    <source>
        <dbReference type="ARBA" id="ARBA00022801"/>
    </source>
</evidence>
<dbReference type="InterPro" id="IPR001375">
    <property type="entry name" value="Peptidase_S9_cat"/>
</dbReference>
<keyword evidence="4" id="KW-1185">Reference proteome</keyword>
<dbReference type="PANTHER" id="PTHR42776:SF27">
    <property type="entry name" value="DIPEPTIDYL PEPTIDASE FAMILY MEMBER 6"/>
    <property type="match status" value="1"/>
</dbReference>
<organism evidence="3 4">
    <name type="scientific">Glacieibacterium arshaanense</name>
    <dbReference type="NCBI Taxonomy" id="2511025"/>
    <lineage>
        <taxon>Bacteria</taxon>
        <taxon>Pseudomonadati</taxon>
        <taxon>Pseudomonadota</taxon>
        <taxon>Alphaproteobacteria</taxon>
        <taxon>Sphingomonadales</taxon>
        <taxon>Sphingosinicellaceae</taxon>
        <taxon>Glacieibacterium</taxon>
    </lineage>
</organism>
<dbReference type="OrthoDB" id="128799at2"/>
<reference evidence="3 4" key="1">
    <citation type="submission" date="2019-02" db="EMBL/GenBank/DDBJ databases">
        <title>Polymorphobacter sp. isolated from the lake at the Tibet of China.</title>
        <authorList>
            <person name="Li A."/>
        </authorList>
    </citation>
    <scope>NUCLEOTIDE SEQUENCE [LARGE SCALE GENOMIC DNA]</scope>
    <source>
        <strain evidence="3 4">DJ1R-1</strain>
    </source>
</reference>
<dbReference type="Gene3D" id="3.40.50.1820">
    <property type="entry name" value="alpha/beta hydrolase"/>
    <property type="match status" value="1"/>
</dbReference>
<feature type="domain" description="Peptidase S9 prolyl oligopeptidase catalytic" evidence="2">
    <location>
        <begin position="430"/>
        <end position="638"/>
    </location>
</feature>
<evidence type="ECO:0000313" key="4">
    <source>
        <dbReference type="Proteomes" id="UP000297737"/>
    </source>
</evidence>
<evidence type="ECO:0000259" key="2">
    <source>
        <dbReference type="Pfam" id="PF00326"/>
    </source>
</evidence>
<dbReference type="InterPro" id="IPR029058">
    <property type="entry name" value="AB_hydrolase_fold"/>
</dbReference>
<comment type="caution">
    <text evidence="3">The sequence shown here is derived from an EMBL/GenBank/DDBJ whole genome shotgun (WGS) entry which is preliminary data.</text>
</comment>
<dbReference type="PANTHER" id="PTHR42776">
    <property type="entry name" value="SERINE PEPTIDASE S9 FAMILY MEMBER"/>
    <property type="match status" value="1"/>
</dbReference>